<protein>
    <recommendedName>
        <fullName evidence="10">Helicase ATP-binding domain-containing protein</fullName>
    </recommendedName>
</protein>
<dbReference type="EMBL" id="CADEPM010000002">
    <property type="protein sequence ID" value="CAB3400898.1"/>
    <property type="molecule type" value="Genomic_DNA"/>
</dbReference>
<feature type="domain" description="DNA2/NAM7 helicase-like C-terminal" evidence="7">
    <location>
        <begin position="525"/>
        <end position="717"/>
    </location>
</feature>
<keyword evidence="2" id="KW-0547">Nucleotide-binding</keyword>
<evidence type="ECO:0008006" key="10">
    <source>
        <dbReference type="Google" id="ProtNLM"/>
    </source>
</evidence>
<proteinExistence type="inferred from homology"/>
<dbReference type="InterPro" id="IPR050534">
    <property type="entry name" value="Coronavir_polyprotein_1ab"/>
</dbReference>
<keyword evidence="9" id="KW-1185">Reference proteome</keyword>
<name>A0A8S1EB47_9PELO</name>
<dbReference type="Proteomes" id="UP000494206">
    <property type="component" value="Unassembled WGS sequence"/>
</dbReference>
<evidence type="ECO:0000256" key="4">
    <source>
        <dbReference type="ARBA" id="ARBA00022806"/>
    </source>
</evidence>
<dbReference type="Pfam" id="PF13087">
    <property type="entry name" value="AAA_12"/>
    <property type="match status" value="1"/>
</dbReference>
<keyword evidence="3" id="KW-0378">Hydrolase</keyword>
<dbReference type="GO" id="GO:0005524">
    <property type="term" value="F:ATP binding"/>
    <property type="evidence" value="ECO:0007669"/>
    <property type="project" value="UniProtKB-KW"/>
</dbReference>
<dbReference type="InterPro" id="IPR047187">
    <property type="entry name" value="SF1_C_Upf1"/>
</dbReference>
<dbReference type="InterPro" id="IPR041679">
    <property type="entry name" value="DNA2/NAM7-like_C"/>
</dbReference>
<evidence type="ECO:0000313" key="8">
    <source>
        <dbReference type="EMBL" id="CAB3400898.1"/>
    </source>
</evidence>
<keyword evidence="4" id="KW-0347">Helicase</keyword>
<keyword evidence="5" id="KW-0067">ATP-binding</keyword>
<dbReference type="Pfam" id="PF13086">
    <property type="entry name" value="AAA_11"/>
    <property type="match status" value="2"/>
</dbReference>
<dbReference type="Gene3D" id="3.40.50.300">
    <property type="entry name" value="P-loop containing nucleotide triphosphate hydrolases"/>
    <property type="match status" value="2"/>
</dbReference>
<dbReference type="PANTHER" id="PTHR43788">
    <property type="entry name" value="DNA2/NAM7 HELICASE FAMILY MEMBER"/>
    <property type="match status" value="1"/>
</dbReference>
<accession>A0A8S1EB47</accession>
<dbReference type="PANTHER" id="PTHR43788:SF8">
    <property type="entry name" value="DNA-BINDING PROTEIN SMUBP-2"/>
    <property type="match status" value="1"/>
</dbReference>
<evidence type="ECO:0000256" key="3">
    <source>
        <dbReference type="ARBA" id="ARBA00022801"/>
    </source>
</evidence>
<evidence type="ECO:0000259" key="7">
    <source>
        <dbReference type="Pfam" id="PF13087"/>
    </source>
</evidence>
<evidence type="ECO:0000313" key="9">
    <source>
        <dbReference type="Proteomes" id="UP000494206"/>
    </source>
</evidence>
<evidence type="ECO:0000256" key="2">
    <source>
        <dbReference type="ARBA" id="ARBA00022741"/>
    </source>
</evidence>
<comment type="caution">
    <text evidence="8">The sequence shown here is derived from an EMBL/GenBank/DDBJ whole genome shotgun (WGS) entry which is preliminary data.</text>
</comment>
<gene>
    <name evidence="8" type="ORF">CBOVIS_LOCUS3731</name>
</gene>
<evidence type="ECO:0000256" key="5">
    <source>
        <dbReference type="ARBA" id="ARBA00022840"/>
    </source>
</evidence>
<dbReference type="CDD" id="cd18808">
    <property type="entry name" value="SF1_C_Upf1"/>
    <property type="match status" value="1"/>
</dbReference>
<feature type="domain" description="DNA2/NAM7 helicase helicase" evidence="6">
    <location>
        <begin position="429"/>
        <end position="515"/>
    </location>
</feature>
<sequence>MKLGIVTAVSSKKVFTVLCGDEIIRTPHQHHRSVIIVGDLVEIGPQNVIYSAAGNSHNIDRRDPLEITITNHTVKPEEISRCKMFFNHPLFGRAKLNKFKLEPNERCQKISLKYAPDEHFEWIVTNIVVELDENLIKQFDSLHYTLVNERNQEYEYQKSCWNAIGLCKLVYINNDDPIYGRVPHFAPLNRLDERAAKTIKEGCLLYIVNANGPRNASTPKGVVKSSYDFSIILNNAHKACQLIVGQNYRFEPIVIEKTLKFWSSKKYKENNLFLRTYDKGYCKNEKQSSAPPNVLREGIEHRGMMRYHVDELTHSIALNSDQRKAFELSCNGNNEIVIIQGPPGTGKSITIVEIACECVLANLKILILTPSKASMSRLVELIDKDNRFNLADGYVVSPAKLEDMVRDHEFYDDILNLRSKQDNYDITDSTYRHLQDRIMDYEKKIKTDILTKSKIVISTVNNSIVQISEAAEFVAHVILVDEAAQVPEAQFWNMVRGNQRVVLVGDPQQLPAFVRTESAKKQGMAESLMERLLLKRSQFAFIMLRRQYRMNERIMRWSSDNFYFGNLVADDSVKNLAIKQRHREIRAFPFLFCNTDSENDPEIKKMMVEKSENDSFINEGEADLVIDHLKFLLNEGIDPFEIGVITPYFAQEQLKKFRYYEFIAVDTVDGFQGQERQIIIFSMVRMNNKGNLGFLNDVRRLNVAITRAACQFVLIGSAWMLSKAKPKAIQNLNR</sequence>
<dbReference type="OrthoDB" id="5805783at2759"/>
<dbReference type="InterPro" id="IPR041677">
    <property type="entry name" value="DNA2/NAM7_AAA_11"/>
</dbReference>
<comment type="similarity">
    <text evidence="1">Belongs to the DNA2/NAM7 helicase family.</text>
</comment>
<dbReference type="AlphaFoldDB" id="A0A8S1EB47"/>
<dbReference type="InterPro" id="IPR027417">
    <property type="entry name" value="P-loop_NTPase"/>
</dbReference>
<dbReference type="GO" id="GO:0043139">
    <property type="term" value="F:5'-3' DNA helicase activity"/>
    <property type="evidence" value="ECO:0007669"/>
    <property type="project" value="TreeGrafter"/>
</dbReference>
<dbReference type="GO" id="GO:0016787">
    <property type="term" value="F:hydrolase activity"/>
    <property type="evidence" value="ECO:0007669"/>
    <property type="project" value="UniProtKB-KW"/>
</dbReference>
<feature type="domain" description="DNA2/NAM7 helicase helicase" evidence="6">
    <location>
        <begin position="318"/>
        <end position="385"/>
    </location>
</feature>
<dbReference type="SUPFAM" id="SSF52540">
    <property type="entry name" value="P-loop containing nucleoside triphosphate hydrolases"/>
    <property type="match status" value="1"/>
</dbReference>
<evidence type="ECO:0000256" key="1">
    <source>
        <dbReference type="ARBA" id="ARBA00007913"/>
    </source>
</evidence>
<evidence type="ECO:0000259" key="6">
    <source>
        <dbReference type="Pfam" id="PF13086"/>
    </source>
</evidence>
<reference evidence="8 9" key="1">
    <citation type="submission" date="2020-04" db="EMBL/GenBank/DDBJ databases">
        <authorList>
            <person name="Laetsch R D."/>
            <person name="Stevens L."/>
            <person name="Kumar S."/>
            <person name="Blaxter L. M."/>
        </authorList>
    </citation>
    <scope>NUCLEOTIDE SEQUENCE [LARGE SCALE GENOMIC DNA]</scope>
</reference>
<organism evidence="8 9">
    <name type="scientific">Caenorhabditis bovis</name>
    <dbReference type="NCBI Taxonomy" id="2654633"/>
    <lineage>
        <taxon>Eukaryota</taxon>
        <taxon>Metazoa</taxon>
        <taxon>Ecdysozoa</taxon>
        <taxon>Nematoda</taxon>
        <taxon>Chromadorea</taxon>
        <taxon>Rhabditida</taxon>
        <taxon>Rhabditina</taxon>
        <taxon>Rhabditomorpha</taxon>
        <taxon>Rhabditoidea</taxon>
        <taxon>Rhabditidae</taxon>
        <taxon>Peloderinae</taxon>
        <taxon>Caenorhabditis</taxon>
    </lineage>
</organism>